<evidence type="ECO:0000313" key="1">
    <source>
        <dbReference type="EMBL" id="SFC19856.1"/>
    </source>
</evidence>
<proteinExistence type="predicted"/>
<keyword evidence="2" id="KW-1185">Reference proteome</keyword>
<dbReference type="STRING" id="441112.SAMN04488094_10352"/>
<reference evidence="1 2" key="1">
    <citation type="submission" date="2016-10" db="EMBL/GenBank/DDBJ databases">
        <authorList>
            <person name="de Groot N.N."/>
        </authorList>
    </citation>
    <scope>NUCLEOTIDE SEQUENCE [LARGE SCALE GENOMIC DNA]</scope>
    <source>
        <strain evidence="1 2">DSM 19548</strain>
    </source>
</reference>
<sequence length="55" mass="5538">MSVNGAAACGRAEPVIHAPRSRFGGRMDGTAIALFSRGTLAPGAFAIAAPHKTSD</sequence>
<dbReference type="AlphaFoldDB" id="A0A1I1H7X1"/>
<organism evidence="1 2">
    <name type="scientific">Tropicimonas isoalkanivorans</name>
    <dbReference type="NCBI Taxonomy" id="441112"/>
    <lineage>
        <taxon>Bacteria</taxon>
        <taxon>Pseudomonadati</taxon>
        <taxon>Pseudomonadota</taxon>
        <taxon>Alphaproteobacteria</taxon>
        <taxon>Rhodobacterales</taxon>
        <taxon>Roseobacteraceae</taxon>
        <taxon>Tropicimonas</taxon>
    </lineage>
</organism>
<name>A0A1I1H7X1_9RHOB</name>
<evidence type="ECO:0000313" key="2">
    <source>
        <dbReference type="Proteomes" id="UP000198728"/>
    </source>
</evidence>
<accession>A0A1I1H7X1</accession>
<dbReference type="Proteomes" id="UP000198728">
    <property type="component" value="Unassembled WGS sequence"/>
</dbReference>
<dbReference type="EMBL" id="FOLG01000003">
    <property type="protein sequence ID" value="SFC19856.1"/>
    <property type="molecule type" value="Genomic_DNA"/>
</dbReference>
<gene>
    <name evidence="1" type="ORF">SAMN04488094_10352</name>
</gene>
<protein>
    <submittedName>
        <fullName evidence="1">Uncharacterized protein</fullName>
    </submittedName>
</protein>